<comment type="caution">
    <text evidence="2">The sequence shown here is derived from an EMBL/GenBank/DDBJ whole genome shotgun (WGS) entry which is preliminary data.</text>
</comment>
<keyword evidence="2" id="KW-0378">Hydrolase</keyword>
<name>A0A8B6GZV8_MYTGA</name>
<dbReference type="AlphaFoldDB" id="A0A8B6GZV8"/>
<proteinExistence type="predicted"/>
<accession>A0A8B6GZV8</accession>
<keyword evidence="2" id="KW-0547">Nucleotide-binding</keyword>
<sequence>MSICEVLLSNPDKLFPVFDAAMVESQSVLMINHRLKNVMNVKKHIHARIMSLPVCPELTRTTLPRTADVDSFLSITGTVIRTTVMKMLEYEKDYICAKCRSIFTVEVLTLN</sequence>
<evidence type="ECO:0000313" key="3">
    <source>
        <dbReference type="Proteomes" id="UP000596742"/>
    </source>
</evidence>
<keyword evidence="3" id="KW-1185">Reference proteome</keyword>
<keyword evidence="2" id="KW-0347">Helicase</keyword>
<dbReference type="SUPFAM" id="SSF50249">
    <property type="entry name" value="Nucleic acid-binding proteins"/>
    <property type="match status" value="1"/>
</dbReference>
<dbReference type="InterPro" id="IPR012340">
    <property type="entry name" value="NA-bd_OB-fold"/>
</dbReference>
<feature type="domain" description="MCM9 N-terminal" evidence="1">
    <location>
        <begin position="1"/>
        <end position="53"/>
    </location>
</feature>
<dbReference type="Proteomes" id="UP000596742">
    <property type="component" value="Unassembled WGS sequence"/>
</dbReference>
<evidence type="ECO:0000259" key="1">
    <source>
        <dbReference type="Pfam" id="PF26066"/>
    </source>
</evidence>
<protein>
    <submittedName>
        <fullName evidence="2">DNA helicase MCM9</fullName>
        <ecNumber evidence="2">3.6.4.12</ecNumber>
    </submittedName>
</protein>
<dbReference type="EC" id="3.6.4.12" evidence="2"/>
<dbReference type="Pfam" id="PF26066">
    <property type="entry name" value="MCM9_N"/>
    <property type="match status" value="1"/>
</dbReference>
<evidence type="ECO:0000313" key="2">
    <source>
        <dbReference type="EMBL" id="VDI71352.1"/>
    </source>
</evidence>
<organism evidence="2 3">
    <name type="scientific">Mytilus galloprovincialis</name>
    <name type="common">Mediterranean mussel</name>
    <dbReference type="NCBI Taxonomy" id="29158"/>
    <lineage>
        <taxon>Eukaryota</taxon>
        <taxon>Metazoa</taxon>
        <taxon>Spiralia</taxon>
        <taxon>Lophotrochozoa</taxon>
        <taxon>Mollusca</taxon>
        <taxon>Bivalvia</taxon>
        <taxon>Autobranchia</taxon>
        <taxon>Pteriomorphia</taxon>
        <taxon>Mytilida</taxon>
        <taxon>Mytiloidea</taxon>
        <taxon>Mytilidae</taxon>
        <taxon>Mytilinae</taxon>
        <taxon>Mytilus</taxon>
    </lineage>
</organism>
<keyword evidence="2" id="KW-0067">ATP-binding</keyword>
<dbReference type="EMBL" id="UYJE01009226">
    <property type="protein sequence ID" value="VDI71352.1"/>
    <property type="molecule type" value="Genomic_DNA"/>
</dbReference>
<dbReference type="GO" id="GO:0003678">
    <property type="term" value="F:DNA helicase activity"/>
    <property type="evidence" value="ECO:0007669"/>
    <property type="project" value="UniProtKB-EC"/>
</dbReference>
<dbReference type="GO" id="GO:0016787">
    <property type="term" value="F:hydrolase activity"/>
    <property type="evidence" value="ECO:0007669"/>
    <property type="project" value="UniProtKB-KW"/>
</dbReference>
<reference evidence="2" key="1">
    <citation type="submission" date="2018-11" db="EMBL/GenBank/DDBJ databases">
        <authorList>
            <person name="Alioto T."/>
            <person name="Alioto T."/>
        </authorList>
    </citation>
    <scope>NUCLEOTIDE SEQUENCE</scope>
</reference>
<dbReference type="InterPro" id="IPR058768">
    <property type="entry name" value="MCM9_N"/>
</dbReference>
<gene>
    <name evidence="2" type="ORF">MGAL_10B033652</name>
</gene>
<dbReference type="OrthoDB" id="271325at2759"/>